<dbReference type="InterPro" id="IPR011009">
    <property type="entry name" value="Kinase-like_dom_sf"/>
</dbReference>
<feature type="domain" description="Protein kinase" evidence="5">
    <location>
        <begin position="1"/>
        <end position="268"/>
    </location>
</feature>
<feature type="domain" description="Protein kinase" evidence="5">
    <location>
        <begin position="277"/>
        <end position="479"/>
    </location>
</feature>
<dbReference type="Pfam" id="PF00069">
    <property type="entry name" value="Pkinase"/>
    <property type="match status" value="2"/>
</dbReference>
<dbReference type="HOGENOM" id="CLU_570457_0_0_1"/>
<dbReference type="PROSITE" id="PS00108">
    <property type="entry name" value="PROTEIN_KINASE_ST"/>
    <property type="match status" value="1"/>
</dbReference>
<reference evidence="6 7" key="1">
    <citation type="journal article" date="2006" name="Nature">
        <title>Global trends of whole-genome duplications revealed by the ciliate Paramecium tetraurelia.</title>
        <authorList>
            <consortium name="Genoscope"/>
            <person name="Aury J.-M."/>
            <person name="Jaillon O."/>
            <person name="Duret L."/>
            <person name="Noel B."/>
            <person name="Jubin C."/>
            <person name="Porcel B.M."/>
            <person name="Segurens B."/>
            <person name="Daubin V."/>
            <person name="Anthouard V."/>
            <person name="Aiach N."/>
            <person name="Arnaiz O."/>
            <person name="Billaut A."/>
            <person name="Beisson J."/>
            <person name="Blanc I."/>
            <person name="Bouhouche K."/>
            <person name="Camara F."/>
            <person name="Duharcourt S."/>
            <person name="Guigo R."/>
            <person name="Gogendeau D."/>
            <person name="Katinka M."/>
            <person name="Keller A.-M."/>
            <person name="Kissmehl R."/>
            <person name="Klotz C."/>
            <person name="Koll F."/>
            <person name="Le Moue A."/>
            <person name="Lepere C."/>
            <person name="Malinsky S."/>
            <person name="Nowacki M."/>
            <person name="Nowak J.K."/>
            <person name="Plattner H."/>
            <person name="Poulain J."/>
            <person name="Ruiz F."/>
            <person name="Serrano V."/>
            <person name="Zagulski M."/>
            <person name="Dessen P."/>
            <person name="Betermier M."/>
            <person name="Weissenbach J."/>
            <person name="Scarpelli C."/>
            <person name="Schachter V."/>
            <person name="Sperling L."/>
            <person name="Meyer E."/>
            <person name="Cohen J."/>
            <person name="Wincker P."/>
        </authorList>
    </citation>
    <scope>NUCLEOTIDE SEQUENCE [LARGE SCALE GENOMIC DNA]</scope>
    <source>
        <strain evidence="6 7">Stock d4-2</strain>
    </source>
</reference>
<dbReference type="GO" id="GO:0010506">
    <property type="term" value="P:regulation of autophagy"/>
    <property type="evidence" value="ECO:0007669"/>
    <property type="project" value="InterPro"/>
</dbReference>
<evidence type="ECO:0000256" key="3">
    <source>
        <dbReference type="ARBA" id="ARBA00022777"/>
    </source>
</evidence>
<evidence type="ECO:0000256" key="4">
    <source>
        <dbReference type="ARBA" id="ARBA00022840"/>
    </source>
</evidence>
<keyword evidence="1" id="KW-0808">Transferase</keyword>
<dbReference type="InterPro" id="IPR008271">
    <property type="entry name" value="Ser/Thr_kinase_AS"/>
</dbReference>
<dbReference type="STRING" id="5888.A0BLK6"/>
<dbReference type="InterPro" id="IPR000719">
    <property type="entry name" value="Prot_kinase_dom"/>
</dbReference>
<evidence type="ECO:0000259" key="5">
    <source>
        <dbReference type="PROSITE" id="PS50011"/>
    </source>
</evidence>
<dbReference type="EMBL" id="CT868002">
    <property type="protein sequence ID" value="CAK59423.1"/>
    <property type="molecule type" value="Genomic_DNA"/>
</dbReference>
<accession>A0BLK6</accession>
<dbReference type="PANTHER" id="PTHR24348:SF22">
    <property type="entry name" value="NON-SPECIFIC SERINE_THREONINE PROTEIN KINASE"/>
    <property type="match status" value="1"/>
</dbReference>
<dbReference type="eggNOG" id="KOG0575">
    <property type="taxonomic scope" value="Eukaryota"/>
</dbReference>
<dbReference type="GO" id="GO:0005634">
    <property type="term" value="C:nucleus"/>
    <property type="evidence" value="ECO:0000318"/>
    <property type="project" value="GO_Central"/>
</dbReference>
<keyword evidence="4" id="KW-0067">ATP-binding</keyword>
<dbReference type="SUPFAM" id="SSF56112">
    <property type="entry name" value="Protein kinase-like (PK-like)"/>
    <property type="match status" value="2"/>
</dbReference>
<dbReference type="GO" id="GO:0004674">
    <property type="term" value="F:protein serine/threonine kinase activity"/>
    <property type="evidence" value="ECO:0000318"/>
    <property type="project" value="GO_Central"/>
</dbReference>
<proteinExistence type="predicted"/>
<dbReference type="Gene3D" id="1.10.510.10">
    <property type="entry name" value="Transferase(Phosphotransferase) domain 1"/>
    <property type="match status" value="2"/>
</dbReference>
<dbReference type="OrthoDB" id="312048at2759"/>
<organism evidence="6 7">
    <name type="scientific">Paramecium tetraurelia</name>
    <dbReference type="NCBI Taxonomy" id="5888"/>
    <lineage>
        <taxon>Eukaryota</taxon>
        <taxon>Sar</taxon>
        <taxon>Alveolata</taxon>
        <taxon>Ciliophora</taxon>
        <taxon>Intramacronucleata</taxon>
        <taxon>Oligohymenophorea</taxon>
        <taxon>Peniculida</taxon>
        <taxon>Parameciidae</taxon>
        <taxon>Paramecium</taxon>
    </lineage>
</organism>
<keyword evidence="3" id="KW-0418">Kinase</keyword>
<sequence>MNFDPEHLENYDQTSIMRGTVCQLIAFTNTETKQKFYIVQGKINQNIHFNQNLFDVIKKNECFNIISITNKIQRNEDILIQIEQCDFTLYQYMLNRKSHPFSSEEIYDILSQIINAYIHIAKYTNQSLELSPSNILIRKLKNQKILIKIFINFFNSEQKSAYNFSHYKAPEELNNSLDINLQTDIFLLGIILFQLCYKVKPTEGINNVQDLKKFQEDLIRNRFMDRLENQDGVDQFLKNLIGKMLEYYQNDRITWKQLSMLNQLHPNFHLLKNKYYINLNQSLGRGSQGVTYFVENLETNQNLCAKIIDITQVEGQREQEIYEKLIKQHKKNKNVIEILDIILSQDEQSTFLIMEICESNIEEYFKKKNRKLRDEEIMDMLKQIVNGYCYLKDLDIIHRDLKPQNILVKHEKEIPIYKIIDFGVGKIIADQNLAVTVAGTPIFSAPEVIDGKQYDYQCDIFSVLIQFILARNHFVLFNL</sequence>
<evidence type="ECO:0000313" key="7">
    <source>
        <dbReference type="Proteomes" id="UP000000600"/>
    </source>
</evidence>
<keyword evidence="2" id="KW-0547">Nucleotide-binding</keyword>
<dbReference type="Proteomes" id="UP000000600">
    <property type="component" value="Unassembled WGS sequence"/>
</dbReference>
<dbReference type="AlphaFoldDB" id="A0BLK6"/>
<dbReference type="GeneID" id="5012605"/>
<dbReference type="RefSeq" id="XP_001426821.1">
    <property type="nucleotide sequence ID" value="XM_001426784.1"/>
</dbReference>
<dbReference type="InParanoid" id="A0BLK6"/>
<dbReference type="SMART" id="SM00220">
    <property type="entry name" value="S_TKc"/>
    <property type="match status" value="1"/>
</dbReference>
<evidence type="ECO:0000313" key="6">
    <source>
        <dbReference type="EMBL" id="CAK59423.1"/>
    </source>
</evidence>
<dbReference type="KEGG" id="ptm:GSPATT00030056001"/>
<evidence type="ECO:0000256" key="2">
    <source>
        <dbReference type="ARBA" id="ARBA00022741"/>
    </source>
</evidence>
<dbReference type="InterPro" id="IPR045269">
    <property type="entry name" value="Atg1-like"/>
</dbReference>
<protein>
    <recommendedName>
        <fullName evidence="5">Protein kinase domain-containing protein</fullName>
    </recommendedName>
</protein>
<dbReference type="GO" id="GO:0005524">
    <property type="term" value="F:ATP binding"/>
    <property type="evidence" value="ECO:0007669"/>
    <property type="project" value="UniProtKB-KW"/>
</dbReference>
<keyword evidence="7" id="KW-1185">Reference proteome</keyword>
<dbReference type="PROSITE" id="PS50011">
    <property type="entry name" value="PROTEIN_KINASE_DOM"/>
    <property type="match status" value="2"/>
</dbReference>
<gene>
    <name evidence="6" type="ORF">GSPATT00030056001</name>
</gene>
<name>A0BLK6_PARTE</name>
<dbReference type="PANTHER" id="PTHR24348">
    <property type="entry name" value="SERINE/THREONINE-PROTEIN KINASE UNC-51-RELATED"/>
    <property type="match status" value="1"/>
</dbReference>
<evidence type="ECO:0000256" key="1">
    <source>
        <dbReference type="ARBA" id="ARBA00022679"/>
    </source>
</evidence>